<feature type="transmembrane region" description="Helical" evidence="6">
    <location>
        <begin position="21"/>
        <end position="40"/>
    </location>
</feature>
<evidence type="ECO:0000256" key="5">
    <source>
        <dbReference type="ARBA" id="ARBA00023136"/>
    </source>
</evidence>
<keyword evidence="2 6" id="KW-0812">Transmembrane</keyword>
<dbReference type="InterPro" id="IPR001182">
    <property type="entry name" value="FtsW/RodA"/>
</dbReference>
<sequence>MFKNKQLTRRLQTNLHRVDKLILLIVYTLVAIGTIFIYSATKEDPKTQSIIVKHIFWVVLGTGTMIAFTFYDYRKFEKKILILIGVSIGLLLLVKFAGQQRLGAQRWIMIGPFSLQPSEFVKVMVILILGAFITKNYKNGINNILDVIVVFLPISVITVLILIQPDLGSALAIIFIFLSMIFLYGVRLRPLIVMGLMACVLAVPVYMFGLKSYQKTRITTFLNPEQDIRGDGWNIVQSKISIGAGGLTGTGIFKGSQSRLSFLPEAQTDFIFSIISEELGFVGSASVIILYFLLIFFILRPSKVIENEFGKMILYGAASVFFFHLIVNVGMTMGMMPVTGKPLLFLSYGGSSYIASFMIIGLVQSVKIHVD</sequence>
<feature type="transmembrane region" description="Helical" evidence="6">
    <location>
        <begin position="120"/>
        <end position="137"/>
    </location>
</feature>
<dbReference type="PANTHER" id="PTHR30474:SF1">
    <property type="entry name" value="PEPTIDOGLYCAN GLYCOSYLTRANSFERASE MRDB"/>
    <property type="match status" value="1"/>
</dbReference>
<dbReference type="Pfam" id="PF01098">
    <property type="entry name" value="FTSW_RODA_SPOVE"/>
    <property type="match status" value="1"/>
</dbReference>
<dbReference type="GO" id="GO:0005886">
    <property type="term" value="C:plasma membrane"/>
    <property type="evidence" value="ECO:0007669"/>
    <property type="project" value="TreeGrafter"/>
</dbReference>
<dbReference type="Proteomes" id="UP000000845">
    <property type="component" value="Chromosome"/>
</dbReference>
<evidence type="ECO:0000256" key="6">
    <source>
        <dbReference type="SAM" id="Phobius"/>
    </source>
</evidence>
<feature type="transmembrane region" description="Helical" evidence="6">
    <location>
        <begin position="144"/>
        <end position="163"/>
    </location>
</feature>
<dbReference type="KEGG" id="str:Sterm_2730"/>
<proteinExistence type="predicted"/>
<evidence type="ECO:0000256" key="2">
    <source>
        <dbReference type="ARBA" id="ARBA00022692"/>
    </source>
</evidence>
<reference evidence="8" key="1">
    <citation type="submission" date="2009-09" db="EMBL/GenBank/DDBJ databases">
        <title>The complete chromosome of Sebaldella termitidis ATCC 33386.</title>
        <authorList>
            <consortium name="US DOE Joint Genome Institute (JGI-PGF)"/>
            <person name="Lucas S."/>
            <person name="Copeland A."/>
            <person name="Lapidus A."/>
            <person name="Glavina del Rio T."/>
            <person name="Dalin E."/>
            <person name="Tice H."/>
            <person name="Bruce D."/>
            <person name="Goodwin L."/>
            <person name="Pitluck S."/>
            <person name="Kyrpides N."/>
            <person name="Mavromatis K."/>
            <person name="Ivanova N."/>
            <person name="Mikhailova N."/>
            <person name="Sims D."/>
            <person name="Meincke L."/>
            <person name="Brettin T."/>
            <person name="Detter J.C."/>
            <person name="Han C."/>
            <person name="Larimer F."/>
            <person name="Land M."/>
            <person name="Hauser L."/>
            <person name="Markowitz V."/>
            <person name="Cheng J.F."/>
            <person name="Hugenholtz P."/>
            <person name="Woyke T."/>
            <person name="Wu D."/>
            <person name="Eisen J.A."/>
        </authorList>
    </citation>
    <scope>NUCLEOTIDE SEQUENCE [LARGE SCALE GENOMIC DNA]</scope>
    <source>
        <strain evidence="8">ATCC 33386 / NCTC 11300</strain>
    </source>
</reference>
<dbReference type="NCBIfam" id="TIGR02210">
    <property type="entry name" value="rodA_shape"/>
    <property type="match status" value="1"/>
</dbReference>
<dbReference type="GO" id="GO:0008360">
    <property type="term" value="P:regulation of cell shape"/>
    <property type="evidence" value="ECO:0007669"/>
    <property type="project" value="UniProtKB-KW"/>
</dbReference>
<keyword evidence="4 6" id="KW-1133">Transmembrane helix</keyword>
<feature type="transmembrane region" description="Helical" evidence="6">
    <location>
        <begin position="55"/>
        <end position="73"/>
    </location>
</feature>
<gene>
    <name evidence="7" type="ordered locus">Sterm_2730</name>
</gene>
<feature type="transmembrane region" description="Helical" evidence="6">
    <location>
        <begin position="279"/>
        <end position="300"/>
    </location>
</feature>
<dbReference type="GO" id="GO:0015648">
    <property type="term" value="F:lipid-linked peptidoglycan transporter activity"/>
    <property type="evidence" value="ECO:0007669"/>
    <property type="project" value="TreeGrafter"/>
</dbReference>
<feature type="transmembrane region" description="Helical" evidence="6">
    <location>
        <begin position="80"/>
        <end position="100"/>
    </location>
</feature>
<dbReference type="GO" id="GO:0032153">
    <property type="term" value="C:cell division site"/>
    <property type="evidence" value="ECO:0007669"/>
    <property type="project" value="TreeGrafter"/>
</dbReference>
<dbReference type="EMBL" id="CP001739">
    <property type="protein sequence ID" value="ACZ09575.1"/>
    <property type="molecule type" value="Genomic_DNA"/>
</dbReference>
<keyword evidence="8" id="KW-1185">Reference proteome</keyword>
<keyword evidence="3" id="KW-0133">Cell shape</keyword>
<feature type="transmembrane region" description="Helical" evidence="6">
    <location>
        <begin position="191"/>
        <end position="209"/>
    </location>
</feature>
<dbReference type="eggNOG" id="COG0772">
    <property type="taxonomic scope" value="Bacteria"/>
</dbReference>
<evidence type="ECO:0000313" key="7">
    <source>
        <dbReference type="EMBL" id="ACZ09575.1"/>
    </source>
</evidence>
<organism evidence="7 8">
    <name type="scientific">Sebaldella termitidis (strain ATCC 33386 / NCTC 11300)</name>
    <dbReference type="NCBI Taxonomy" id="526218"/>
    <lineage>
        <taxon>Bacteria</taxon>
        <taxon>Fusobacteriati</taxon>
        <taxon>Fusobacteriota</taxon>
        <taxon>Fusobacteriia</taxon>
        <taxon>Fusobacteriales</taxon>
        <taxon>Leptotrichiaceae</taxon>
        <taxon>Sebaldella</taxon>
    </lineage>
</organism>
<dbReference type="PANTHER" id="PTHR30474">
    <property type="entry name" value="CELL CYCLE PROTEIN"/>
    <property type="match status" value="1"/>
</dbReference>
<evidence type="ECO:0000313" key="8">
    <source>
        <dbReference type="Proteomes" id="UP000000845"/>
    </source>
</evidence>
<dbReference type="STRING" id="526218.Sterm_2730"/>
<feature type="transmembrane region" description="Helical" evidence="6">
    <location>
        <begin position="169"/>
        <end position="186"/>
    </location>
</feature>
<evidence type="ECO:0000256" key="1">
    <source>
        <dbReference type="ARBA" id="ARBA00004141"/>
    </source>
</evidence>
<comment type="subcellular location">
    <subcellularLocation>
        <location evidence="1">Membrane</location>
        <topology evidence="1">Multi-pass membrane protein</topology>
    </subcellularLocation>
</comment>
<reference evidence="7 8" key="2">
    <citation type="journal article" date="2010" name="Stand. Genomic Sci.">
        <title>Complete genome sequence of Sebaldella termitidis type strain (NCTC 11300).</title>
        <authorList>
            <person name="Harmon-Smith M."/>
            <person name="Celia L."/>
            <person name="Chertkov O."/>
            <person name="Lapidus A."/>
            <person name="Copeland A."/>
            <person name="Glavina Del Rio T."/>
            <person name="Nolan M."/>
            <person name="Lucas S."/>
            <person name="Tice H."/>
            <person name="Cheng J.F."/>
            <person name="Han C."/>
            <person name="Detter J.C."/>
            <person name="Bruce D."/>
            <person name="Goodwin L."/>
            <person name="Pitluck S."/>
            <person name="Pati A."/>
            <person name="Liolios K."/>
            <person name="Ivanova N."/>
            <person name="Mavromatis K."/>
            <person name="Mikhailova N."/>
            <person name="Chen A."/>
            <person name="Palaniappan K."/>
            <person name="Land M."/>
            <person name="Hauser L."/>
            <person name="Chang Y.J."/>
            <person name="Jeffries C.D."/>
            <person name="Brettin T."/>
            <person name="Goker M."/>
            <person name="Beck B."/>
            <person name="Bristow J."/>
            <person name="Eisen J.A."/>
            <person name="Markowitz V."/>
            <person name="Hugenholtz P."/>
            <person name="Kyrpides N.C."/>
            <person name="Klenk H.P."/>
            <person name="Chen F."/>
        </authorList>
    </citation>
    <scope>NUCLEOTIDE SEQUENCE [LARGE SCALE GENOMIC DNA]</scope>
    <source>
        <strain evidence="8">ATCC 33386 / NCTC 11300</strain>
    </source>
</reference>
<name>D1AMK1_SEBTE</name>
<dbReference type="GO" id="GO:0051301">
    <property type="term" value="P:cell division"/>
    <property type="evidence" value="ECO:0007669"/>
    <property type="project" value="InterPro"/>
</dbReference>
<dbReference type="AlphaFoldDB" id="D1AMK1"/>
<feature type="transmembrane region" description="Helical" evidence="6">
    <location>
        <begin position="312"/>
        <end position="331"/>
    </location>
</feature>
<keyword evidence="5 6" id="KW-0472">Membrane</keyword>
<accession>D1AMK1</accession>
<dbReference type="HOGENOM" id="CLU_029243_2_1_0"/>
<feature type="transmembrane region" description="Helical" evidence="6">
    <location>
        <begin position="343"/>
        <end position="363"/>
    </location>
</feature>
<dbReference type="RefSeq" id="WP_012862169.1">
    <property type="nucleotide sequence ID" value="NC_013517.1"/>
</dbReference>
<evidence type="ECO:0000256" key="3">
    <source>
        <dbReference type="ARBA" id="ARBA00022960"/>
    </source>
</evidence>
<dbReference type="InterPro" id="IPR011923">
    <property type="entry name" value="RodA/MrdB"/>
</dbReference>
<protein>
    <submittedName>
        <fullName evidence="7">Rod shape-determining protein RodA</fullName>
    </submittedName>
</protein>
<evidence type="ECO:0000256" key="4">
    <source>
        <dbReference type="ARBA" id="ARBA00022989"/>
    </source>
</evidence>